<name>A0A402BJZ4_9CHLR</name>
<protein>
    <recommendedName>
        <fullName evidence="6">RDD domain-containing protein</fullName>
    </recommendedName>
</protein>
<feature type="transmembrane region" description="Helical" evidence="5">
    <location>
        <begin position="27"/>
        <end position="54"/>
    </location>
</feature>
<evidence type="ECO:0000256" key="4">
    <source>
        <dbReference type="ARBA" id="ARBA00023136"/>
    </source>
</evidence>
<dbReference type="AlphaFoldDB" id="A0A402BJZ4"/>
<dbReference type="InterPro" id="IPR010432">
    <property type="entry name" value="RDD"/>
</dbReference>
<keyword evidence="8" id="KW-1185">Reference proteome</keyword>
<dbReference type="PANTHER" id="PTHR38480:SF1">
    <property type="entry name" value="SLR0254 PROTEIN"/>
    <property type="match status" value="1"/>
</dbReference>
<proteinExistence type="predicted"/>
<feature type="transmembrane region" description="Helical" evidence="5">
    <location>
        <begin position="136"/>
        <end position="153"/>
    </location>
</feature>
<feature type="transmembrane region" description="Helical" evidence="5">
    <location>
        <begin position="192"/>
        <end position="211"/>
    </location>
</feature>
<evidence type="ECO:0000256" key="2">
    <source>
        <dbReference type="ARBA" id="ARBA00022692"/>
    </source>
</evidence>
<evidence type="ECO:0000259" key="6">
    <source>
        <dbReference type="Pfam" id="PF06271"/>
    </source>
</evidence>
<dbReference type="PANTHER" id="PTHR38480">
    <property type="entry name" value="SLR0254 PROTEIN"/>
    <property type="match status" value="1"/>
</dbReference>
<evidence type="ECO:0000313" key="8">
    <source>
        <dbReference type="Proteomes" id="UP000287171"/>
    </source>
</evidence>
<keyword evidence="2 5" id="KW-0812">Transmembrane</keyword>
<feature type="transmembrane region" description="Helical" evidence="5">
    <location>
        <begin position="66"/>
        <end position="90"/>
    </location>
</feature>
<feature type="domain" description="RDD" evidence="6">
    <location>
        <begin position="24"/>
        <end position="167"/>
    </location>
</feature>
<organism evidence="7 8">
    <name type="scientific">Dictyobacter alpinus</name>
    <dbReference type="NCBI Taxonomy" id="2014873"/>
    <lineage>
        <taxon>Bacteria</taxon>
        <taxon>Bacillati</taxon>
        <taxon>Chloroflexota</taxon>
        <taxon>Ktedonobacteria</taxon>
        <taxon>Ktedonobacterales</taxon>
        <taxon>Dictyobacteraceae</taxon>
        <taxon>Dictyobacter</taxon>
    </lineage>
</organism>
<dbReference type="Pfam" id="PF06271">
    <property type="entry name" value="RDD"/>
    <property type="match status" value="1"/>
</dbReference>
<dbReference type="GO" id="GO:0016020">
    <property type="term" value="C:membrane"/>
    <property type="evidence" value="ECO:0007669"/>
    <property type="project" value="UniProtKB-SubCell"/>
</dbReference>
<evidence type="ECO:0000256" key="1">
    <source>
        <dbReference type="ARBA" id="ARBA00004141"/>
    </source>
</evidence>
<sequence length="296" mass="33051">MLTGHANLNSSIDVNSSLNVSVVEQRLLAALLDLLCLAGLGFLVNTTFGVVHVTSGMPLLLAQNGWSIYTATTTVDWWWLALLTFSYFFVLETLFSTTIGKAMLGLYVIPASAERRSWHITPWQAFLRNLLRPLEALQIFYVLGTGLLTLIIISRTEKHQRLGDLLARTIVVDKKSLPNPPYPASQRHRRTVILVAILTCCVAGCTVFYYYGRPPLVIEGLYNTRQLLNNSVQSYQLGSPSWGTDKAARSIITYPIHVKSIQKGKMQTCDGKLMLHWDNFPQGWTSDGGAFWNCTP</sequence>
<evidence type="ECO:0000256" key="5">
    <source>
        <dbReference type="SAM" id="Phobius"/>
    </source>
</evidence>
<accession>A0A402BJZ4</accession>
<dbReference type="RefSeq" id="WP_161982674.1">
    <property type="nucleotide sequence ID" value="NZ_BIFT01000002.1"/>
</dbReference>
<comment type="caution">
    <text evidence="7">The sequence shown here is derived from an EMBL/GenBank/DDBJ whole genome shotgun (WGS) entry which is preliminary data.</text>
</comment>
<comment type="subcellular location">
    <subcellularLocation>
        <location evidence="1">Membrane</location>
        <topology evidence="1">Multi-pass membrane protein</topology>
    </subcellularLocation>
</comment>
<evidence type="ECO:0000256" key="3">
    <source>
        <dbReference type="ARBA" id="ARBA00022989"/>
    </source>
</evidence>
<dbReference type="EMBL" id="BIFT01000002">
    <property type="protein sequence ID" value="GCE31669.1"/>
    <property type="molecule type" value="Genomic_DNA"/>
</dbReference>
<keyword evidence="3 5" id="KW-1133">Transmembrane helix</keyword>
<keyword evidence="4 5" id="KW-0472">Membrane</keyword>
<evidence type="ECO:0000313" key="7">
    <source>
        <dbReference type="EMBL" id="GCE31669.1"/>
    </source>
</evidence>
<dbReference type="Proteomes" id="UP000287171">
    <property type="component" value="Unassembled WGS sequence"/>
</dbReference>
<reference evidence="8" key="1">
    <citation type="submission" date="2018-12" db="EMBL/GenBank/DDBJ databases">
        <title>Tengunoibacter tsumagoiensis gen. nov., sp. nov., Dictyobacter kobayashii sp. nov., D. alpinus sp. nov., and D. joshuensis sp. nov. and description of Dictyobacteraceae fam. nov. within the order Ktedonobacterales isolated from Tengu-no-mugimeshi.</title>
        <authorList>
            <person name="Wang C.M."/>
            <person name="Zheng Y."/>
            <person name="Sakai Y."/>
            <person name="Toyoda A."/>
            <person name="Minakuchi Y."/>
            <person name="Abe K."/>
            <person name="Yokota A."/>
            <person name="Yabe S."/>
        </authorList>
    </citation>
    <scope>NUCLEOTIDE SEQUENCE [LARGE SCALE GENOMIC DNA]</scope>
    <source>
        <strain evidence="8">Uno16</strain>
    </source>
</reference>
<gene>
    <name evidence="7" type="ORF">KDA_71530</name>
</gene>